<dbReference type="GeneID" id="77462367"/>
<feature type="transmembrane region" description="Helical" evidence="6">
    <location>
        <begin position="82"/>
        <end position="103"/>
    </location>
</feature>
<dbReference type="InterPro" id="IPR015414">
    <property type="entry name" value="TMEM64"/>
</dbReference>
<feature type="domain" description="VTT" evidence="7">
    <location>
        <begin position="66"/>
        <end position="181"/>
    </location>
</feature>
<feature type="transmembrane region" description="Helical" evidence="6">
    <location>
        <begin position="7"/>
        <end position="27"/>
    </location>
</feature>
<feature type="transmembrane region" description="Helical" evidence="6">
    <location>
        <begin position="168"/>
        <end position="192"/>
    </location>
</feature>
<evidence type="ECO:0000256" key="4">
    <source>
        <dbReference type="ARBA" id="ARBA00022989"/>
    </source>
</evidence>
<keyword evidence="3 6" id="KW-0812">Transmembrane</keyword>
<evidence type="ECO:0000313" key="8">
    <source>
        <dbReference type="EMBL" id="SUO04493.1"/>
    </source>
</evidence>
<dbReference type="PROSITE" id="PS51257">
    <property type="entry name" value="PROKAR_LIPOPROTEIN"/>
    <property type="match status" value="1"/>
</dbReference>
<gene>
    <name evidence="8" type="ORF">NCTC11087_01414</name>
</gene>
<dbReference type="RefSeq" id="WP_022789544.1">
    <property type="nucleotide sequence ID" value="NZ_UHFX01000003.1"/>
</dbReference>
<evidence type="ECO:0000256" key="5">
    <source>
        <dbReference type="ARBA" id="ARBA00023136"/>
    </source>
</evidence>
<keyword evidence="2 6" id="KW-1003">Cell membrane</keyword>
<reference evidence="8 9" key="1">
    <citation type="submission" date="2018-06" db="EMBL/GenBank/DDBJ databases">
        <authorList>
            <consortium name="Pathogen Informatics"/>
            <person name="Doyle S."/>
        </authorList>
    </citation>
    <scope>NUCLEOTIDE SEQUENCE [LARGE SCALE GENOMIC DNA]</scope>
    <source>
        <strain evidence="8 9">NCTC11087</strain>
    </source>
</reference>
<name>A0A380LML2_9FIRM</name>
<comment type="subcellular location">
    <subcellularLocation>
        <location evidence="1 6">Cell membrane</location>
        <topology evidence="1 6">Multi-pass membrane protein</topology>
    </subcellularLocation>
</comment>
<sequence>MNTSQKWISTLTITGTIACVIFLVFLGTQGYLLDPQKLQFLLSKSGLAAPFLFLALQIFQTVIPVIPGGITSAIGVVSFGSVFGFVYNYIGLCIGSLIAFWLIKQYGRPFMEKVCDQKTVQKYIGWLDKGKKFEIFFAFAIFVPGFPDDILCMIAGLTKMSYKKFMMIILLCKPFGLLLYSQGLTFLLQWVAGLF</sequence>
<proteinExistence type="inferred from homology"/>
<protein>
    <recommendedName>
        <fullName evidence="6">TVP38/TMEM64 family membrane protein</fullName>
    </recommendedName>
</protein>
<feature type="transmembrane region" description="Helical" evidence="6">
    <location>
        <begin position="135"/>
        <end position="156"/>
    </location>
</feature>
<dbReference type="Proteomes" id="UP000255523">
    <property type="component" value="Unassembled WGS sequence"/>
</dbReference>
<organism evidence="8 9">
    <name type="scientific">Faecalicoccus pleomorphus</name>
    <dbReference type="NCBI Taxonomy" id="1323"/>
    <lineage>
        <taxon>Bacteria</taxon>
        <taxon>Bacillati</taxon>
        <taxon>Bacillota</taxon>
        <taxon>Erysipelotrichia</taxon>
        <taxon>Erysipelotrichales</taxon>
        <taxon>Erysipelotrichaceae</taxon>
        <taxon>Faecalicoccus</taxon>
    </lineage>
</organism>
<keyword evidence="5 6" id="KW-0472">Membrane</keyword>
<dbReference type="Pfam" id="PF09335">
    <property type="entry name" value="VTT_dom"/>
    <property type="match status" value="1"/>
</dbReference>
<keyword evidence="4 6" id="KW-1133">Transmembrane helix</keyword>
<dbReference type="PANTHER" id="PTHR12677:SF49">
    <property type="entry name" value="TVP38_TMEM64 FAMILY MEMBRANE PROTEIN"/>
    <property type="match status" value="1"/>
</dbReference>
<evidence type="ECO:0000256" key="3">
    <source>
        <dbReference type="ARBA" id="ARBA00022692"/>
    </source>
</evidence>
<dbReference type="PANTHER" id="PTHR12677">
    <property type="entry name" value="GOLGI APPARATUS MEMBRANE PROTEIN TVP38-RELATED"/>
    <property type="match status" value="1"/>
</dbReference>
<evidence type="ECO:0000313" key="9">
    <source>
        <dbReference type="Proteomes" id="UP000255523"/>
    </source>
</evidence>
<dbReference type="OrthoDB" id="371137at2"/>
<evidence type="ECO:0000256" key="6">
    <source>
        <dbReference type="RuleBase" id="RU366058"/>
    </source>
</evidence>
<feature type="transmembrane region" description="Helical" evidence="6">
    <location>
        <begin position="47"/>
        <end position="70"/>
    </location>
</feature>
<evidence type="ECO:0000259" key="7">
    <source>
        <dbReference type="Pfam" id="PF09335"/>
    </source>
</evidence>
<accession>A0A380LML2</accession>
<comment type="similarity">
    <text evidence="6">Belongs to the TVP38/TMEM64 family.</text>
</comment>
<evidence type="ECO:0000256" key="1">
    <source>
        <dbReference type="ARBA" id="ARBA00004651"/>
    </source>
</evidence>
<dbReference type="GO" id="GO:0005886">
    <property type="term" value="C:plasma membrane"/>
    <property type="evidence" value="ECO:0007669"/>
    <property type="project" value="UniProtKB-SubCell"/>
</dbReference>
<keyword evidence="9" id="KW-1185">Reference proteome</keyword>
<dbReference type="AlphaFoldDB" id="A0A380LML2"/>
<dbReference type="EMBL" id="UHFX01000003">
    <property type="protein sequence ID" value="SUO04493.1"/>
    <property type="molecule type" value="Genomic_DNA"/>
</dbReference>
<evidence type="ECO:0000256" key="2">
    <source>
        <dbReference type="ARBA" id="ARBA00022475"/>
    </source>
</evidence>
<dbReference type="InterPro" id="IPR032816">
    <property type="entry name" value="VTT_dom"/>
</dbReference>